<proteinExistence type="predicted"/>
<name>A0A4S8PG47_9ACTN</name>
<dbReference type="EMBL" id="STGX01000005">
    <property type="protein sequence ID" value="THV29487.1"/>
    <property type="molecule type" value="Genomic_DNA"/>
</dbReference>
<keyword evidence="2" id="KW-1185">Reference proteome</keyword>
<dbReference type="AlphaFoldDB" id="A0A4S8PG47"/>
<reference evidence="1 2" key="1">
    <citation type="journal article" date="2018" name="Int. J. Syst. Evol. Microbiol.">
        <title>Glycomyces paridis sp. nov., isolated from the medicinal plant Paris polyphylla.</title>
        <authorList>
            <person name="Fang X.M."/>
            <person name="Bai J.L."/>
            <person name="Su J."/>
            <person name="Zhao L.L."/>
            <person name="Liu H.Y."/>
            <person name="Ma B.P."/>
            <person name="Zhang Y.Q."/>
            <person name="Yu L.Y."/>
        </authorList>
    </citation>
    <scope>NUCLEOTIDE SEQUENCE [LARGE SCALE GENOMIC DNA]</scope>
    <source>
        <strain evidence="1 2">CPCC 204357</strain>
    </source>
</reference>
<comment type="caution">
    <text evidence="1">The sequence shown here is derived from an EMBL/GenBank/DDBJ whole genome shotgun (WGS) entry which is preliminary data.</text>
</comment>
<dbReference type="Gene3D" id="2.70.98.10">
    <property type="match status" value="1"/>
</dbReference>
<dbReference type="GO" id="GO:0030246">
    <property type="term" value="F:carbohydrate binding"/>
    <property type="evidence" value="ECO:0007669"/>
    <property type="project" value="InterPro"/>
</dbReference>
<accession>A0A4S8PG47</accession>
<dbReference type="SUPFAM" id="SSF74650">
    <property type="entry name" value="Galactose mutarotase-like"/>
    <property type="match status" value="1"/>
</dbReference>
<gene>
    <name evidence="1" type="ORF">E9998_08210</name>
</gene>
<dbReference type="OrthoDB" id="2528227at2"/>
<evidence type="ECO:0008006" key="3">
    <source>
        <dbReference type="Google" id="ProtNLM"/>
    </source>
</evidence>
<dbReference type="RefSeq" id="WP_136529230.1">
    <property type="nucleotide sequence ID" value="NZ_STGX01000005.1"/>
</dbReference>
<protein>
    <recommendedName>
        <fullName evidence="3">Aldose 1-epimerase</fullName>
    </recommendedName>
</protein>
<dbReference type="InterPro" id="IPR014718">
    <property type="entry name" value="GH-type_carb-bd"/>
</dbReference>
<dbReference type="Proteomes" id="UP000305792">
    <property type="component" value="Unassembled WGS sequence"/>
</dbReference>
<dbReference type="InterPro" id="IPR011013">
    <property type="entry name" value="Gal_mutarotase_sf_dom"/>
</dbReference>
<evidence type="ECO:0000313" key="2">
    <source>
        <dbReference type="Proteomes" id="UP000305792"/>
    </source>
</evidence>
<evidence type="ECO:0000313" key="1">
    <source>
        <dbReference type="EMBL" id="THV29487.1"/>
    </source>
</evidence>
<sequence length="280" mass="30320">MTHRIESGSYTATVDPVGARIASIVHRPTGTEFLLRTPWQDEDWGGAYPSTRSNEEWHRRYPGGWHTLVPHAGDARTLDGVEHPFHGEAAWRRWRTVEHTTDSCTLEIALRTVPLTVRRSVTATATGLEVAQRATNHSGSATAFGWCEHPAFGPALIGPDTTVRLGDDPLPVRFPAAGASGSGFLDVPTKSRSSATIRNPANGTEATLHFDPDLFSHLHVWQEHRATPGFPWWGAVDTVALEPASDPYESDGGPLGSLALPGHGSLAATFTLDLSIEESR</sequence>
<dbReference type="GO" id="GO:0003824">
    <property type="term" value="F:catalytic activity"/>
    <property type="evidence" value="ECO:0007669"/>
    <property type="project" value="InterPro"/>
</dbReference>
<dbReference type="GO" id="GO:0005975">
    <property type="term" value="P:carbohydrate metabolic process"/>
    <property type="evidence" value="ECO:0007669"/>
    <property type="project" value="InterPro"/>
</dbReference>
<organism evidence="1 2">
    <name type="scientific">Glycomyces paridis</name>
    <dbReference type="NCBI Taxonomy" id="2126555"/>
    <lineage>
        <taxon>Bacteria</taxon>
        <taxon>Bacillati</taxon>
        <taxon>Actinomycetota</taxon>
        <taxon>Actinomycetes</taxon>
        <taxon>Glycomycetales</taxon>
        <taxon>Glycomycetaceae</taxon>
        <taxon>Glycomyces</taxon>
    </lineage>
</organism>